<dbReference type="AlphaFoldDB" id="A0A8C3IFE3"/>
<keyword evidence="5" id="KW-0863">Zinc-finger</keyword>
<dbReference type="GO" id="GO:0044771">
    <property type="term" value="P:meiotic cell cycle phase transition"/>
    <property type="evidence" value="ECO:0007669"/>
    <property type="project" value="Ensembl"/>
</dbReference>
<dbReference type="GeneTree" id="ENSGT00940000161363"/>
<keyword evidence="9" id="KW-1185">Reference proteome</keyword>
<dbReference type="PROSITE" id="PS00028">
    <property type="entry name" value="ZINC_FINGER_C2H2_1"/>
    <property type="match status" value="3"/>
</dbReference>
<organism evidence="8 9">
    <name type="scientific">Chrysemys picta bellii</name>
    <name type="common">Western painted turtle</name>
    <name type="synonym">Emys bellii</name>
    <dbReference type="NCBI Taxonomy" id="8478"/>
    <lineage>
        <taxon>Eukaryota</taxon>
        <taxon>Metazoa</taxon>
        <taxon>Chordata</taxon>
        <taxon>Craniata</taxon>
        <taxon>Vertebrata</taxon>
        <taxon>Euteleostomi</taxon>
        <taxon>Archelosauria</taxon>
        <taxon>Testudinata</taxon>
        <taxon>Testudines</taxon>
        <taxon>Cryptodira</taxon>
        <taxon>Durocryptodira</taxon>
        <taxon>Testudinoidea</taxon>
        <taxon>Emydidae</taxon>
        <taxon>Chrysemys</taxon>
    </lineage>
</organism>
<dbReference type="GO" id="GO:0009913">
    <property type="term" value="P:epidermal cell differentiation"/>
    <property type="evidence" value="ECO:0007669"/>
    <property type="project" value="TreeGrafter"/>
</dbReference>
<protein>
    <submittedName>
        <fullName evidence="8">Ovo like transcriptional repressor 1</fullName>
    </submittedName>
</protein>
<dbReference type="PROSITE" id="PS50157">
    <property type="entry name" value="ZINC_FINGER_C2H2_2"/>
    <property type="match status" value="3"/>
</dbReference>
<evidence type="ECO:0000313" key="9">
    <source>
        <dbReference type="Proteomes" id="UP000694380"/>
    </source>
</evidence>
<dbReference type="OMA" id="ECGCTSD"/>
<dbReference type="GO" id="GO:1901994">
    <property type="term" value="P:negative regulation of meiotic cell cycle phase transition"/>
    <property type="evidence" value="ECO:0007669"/>
    <property type="project" value="Ensembl"/>
</dbReference>
<dbReference type="GO" id="GO:0000978">
    <property type="term" value="F:RNA polymerase II cis-regulatory region sequence-specific DNA binding"/>
    <property type="evidence" value="ECO:0007669"/>
    <property type="project" value="Ensembl"/>
</dbReference>
<reference evidence="8" key="2">
    <citation type="submission" date="2025-09" db="UniProtKB">
        <authorList>
            <consortium name="Ensembl"/>
        </authorList>
    </citation>
    <scope>IDENTIFICATION</scope>
</reference>
<evidence type="ECO:0000256" key="6">
    <source>
        <dbReference type="ARBA" id="ARBA00022833"/>
    </source>
</evidence>
<evidence type="ECO:0000256" key="3">
    <source>
        <dbReference type="ARBA" id="ARBA00022723"/>
    </source>
</evidence>
<dbReference type="PANTHER" id="PTHR10032:SF217">
    <property type="entry name" value="TRANSCRIPTION FACTOR OVO-LIKE 1-RELATED"/>
    <property type="match status" value="1"/>
</dbReference>
<dbReference type="GO" id="GO:0009968">
    <property type="term" value="P:negative regulation of signal transduction"/>
    <property type="evidence" value="ECO:0007669"/>
    <property type="project" value="UniProtKB-ARBA"/>
</dbReference>
<dbReference type="GO" id="GO:0001227">
    <property type="term" value="F:DNA-binding transcription repressor activity, RNA polymerase II-specific"/>
    <property type="evidence" value="ECO:0007669"/>
    <property type="project" value="Ensembl"/>
</dbReference>
<gene>
    <name evidence="8" type="primary">OVOL1</name>
</gene>
<comment type="subcellular location">
    <subcellularLocation>
        <location evidence="1">Nucleus</location>
    </subcellularLocation>
</comment>
<proteinExistence type="inferred from homology"/>
<evidence type="ECO:0000256" key="1">
    <source>
        <dbReference type="ARBA" id="ARBA00004123"/>
    </source>
</evidence>
<dbReference type="InterPro" id="IPR036236">
    <property type="entry name" value="Znf_C2H2_sf"/>
</dbReference>
<dbReference type="GeneID" id="101934450"/>
<comment type="similarity">
    <text evidence="2">Belongs to the krueppel C2H2-type zinc-finger protein family.</text>
</comment>
<dbReference type="KEGG" id="cpic:101934450"/>
<dbReference type="SUPFAM" id="SSF57667">
    <property type="entry name" value="beta-beta-alpha zinc fingers"/>
    <property type="match status" value="2"/>
</dbReference>
<dbReference type="Ensembl" id="ENSCPBT00000039321.1">
    <property type="protein sequence ID" value="ENSCPBP00000033478.1"/>
    <property type="gene ID" value="ENSCPBG00000023411.1"/>
</dbReference>
<dbReference type="GO" id="GO:0007283">
    <property type="term" value="P:spermatogenesis"/>
    <property type="evidence" value="ECO:0007669"/>
    <property type="project" value="Ensembl"/>
</dbReference>
<dbReference type="GO" id="GO:0043616">
    <property type="term" value="P:keratinocyte proliferation"/>
    <property type="evidence" value="ECO:0007669"/>
    <property type="project" value="Ensembl"/>
</dbReference>
<dbReference type="Gene3D" id="3.30.160.60">
    <property type="entry name" value="Classic Zinc Finger"/>
    <property type="match status" value="3"/>
</dbReference>
<dbReference type="Pfam" id="PF00096">
    <property type="entry name" value="zf-C2H2"/>
    <property type="match status" value="2"/>
</dbReference>
<dbReference type="GO" id="GO:0010839">
    <property type="term" value="P:negative regulation of keratinocyte proliferation"/>
    <property type="evidence" value="ECO:0007669"/>
    <property type="project" value="Ensembl"/>
</dbReference>
<dbReference type="SMART" id="SM00355">
    <property type="entry name" value="ZnF_C2H2"/>
    <property type="match status" value="4"/>
</dbReference>
<dbReference type="GO" id="GO:0072089">
    <property type="term" value="P:stem cell proliferation"/>
    <property type="evidence" value="ECO:0007669"/>
    <property type="project" value="Ensembl"/>
</dbReference>
<keyword evidence="4" id="KW-0677">Repeat</keyword>
<dbReference type="GO" id="GO:0045616">
    <property type="term" value="P:regulation of keratinocyte differentiation"/>
    <property type="evidence" value="ECO:0007669"/>
    <property type="project" value="UniProtKB-ARBA"/>
</dbReference>
<dbReference type="RefSeq" id="XP_005305647.1">
    <property type="nucleotide sequence ID" value="XM_005305590.4"/>
</dbReference>
<name>A0A8C3IFE3_CHRPI</name>
<dbReference type="GO" id="GO:0005634">
    <property type="term" value="C:nucleus"/>
    <property type="evidence" value="ECO:0007669"/>
    <property type="project" value="UniProtKB-SubCell"/>
</dbReference>
<dbReference type="PANTHER" id="PTHR10032">
    <property type="entry name" value="ZINC FINGER PROTEIN WITH KRAB AND SCAN DOMAINS"/>
    <property type="match status" value="1"/>
</dbReference>
<keyword evidence="7" id="KW-0539">Nucleus</keyword>
<dbReference type="GO" id="GO:0008270">
    <property type="term" value="F:zinc ion binding"/>
    <property type="evidence" value="ECO:0007669"/>
    <property type="project" value="UniProtKB-KW"/>
</dbReference>
<dbReference type="OrthoDB" id="6508643at2759"/>
<dbReference type="InterPro" id="IPR027756">
    <property type="entry name" value="Ovo-like"/>
</dbReference>
<dbReference type="GO" id="GO:2000647">
    <property type="term" value="P:negative regulation of stem cell proliferation"/>
    <property type="evidence" value="ECO:0007669"/>
    <property type="project" value="Ensembl"/>
</dbReference>
<sequence>MPRAFLVKKSCVSVGKRNWSELPDEERGEIYVPVCLGGCALGKDLEPSVAEAPSYPMPLDLTLRDPSYTAAQLPGEVPPAGQHNGFPRPKMKVTLGAGPGELFSCPVCQKGFSYQRMLNRHLKCHSEVKRHLCPYCGKGFNDTFDLKRHVRTHTGVRPYKCHLCDKAFTQRCSLESHLKKIHGVQQRYAYKERRAKLYVCEECGCTADSQEGHLLHLREQHPDSPLLRKASRKTAASLHSALPTLLQSSPCL</sequence>
<dbReference type="GO" id="GO:0043588">
    <property type="term" value="P:skin development"/>
    <property type="evidence" value="ECO:0007669"/>
    <property type="project" value="Ensembl"/>
</dbReference>
<keyword evidence="6" id="KW-0862">Zinc</keyword>
<dbReference type="FunFam" id="3.30.160.60:FF:000452">
    <property type="entry name" value="Transcription factor Ovo-like 2"/>
    <property type="match status" value="1"/>
</dbReference>
<evidence type="ECO:0000313" key="8">
    <source>
        <dbReference type="Ensembl" id="ENSCPBP00000033478.1"/>
    </source>
</evidence>
<dbReference type="GO" id="GO:0001822">
    <property type="term" value="P:kidney development"/>
    <property type="evidence" value="ECO:0007669"/>
    <property type="project" value="Ensembl"/>
</dbReference>
<dbReference type="GO" id="GO:0007498">
    <property type="term" value="P:mesoderm development"/>
    <property type="evidence" value="ECO:0007669"/>
    <property type="project" value="Ensembl"/>
</dbReference>
<evidence type="ECO:0000256" key="7">
    <source>
        <dbReference type="ARBA" id="ARBA00023242"/>
    </source>
</evidence>
<keyword evidence="3" id="KW-0479">Metal-binding</keyword>
<dbReference type="Proteomes" id="UP000694380">
    <property type="component" value="Unplaced"/>
</dbReference>
<evidence type="ECO:0000256" key="5">
    <source>
        <dbReference type="ARBA" id="ARBA00022771"/>
    </source>
</evidence>
<accession>A0A8C3IFE3</accession>
<dbReference type="GO" id="GO:0051729">
    <property type="term" value="P:germline cell cycle switching, mitotic to meiotic cell cycle"/>
    <property type="evidence" value="ECO:0007669"/>
    <property type="project" value="Ensembl"/>
</dbReference>
<dbReference type="Pfam" id="PF13894">
    <property type="entry name" value="zf-C2H2_4"/>
    <property type="match status" value="1"/>
</dbReference>
<evidence type="ECO:0000256" key="2">
    <source>
        <dbReference type="ARBA" id="ARBA00006991"/>
    </source>
</evidence>
<evidence type="ECO:0000256" key="4">
    <source>
        <dbReference type="ARBA" id="ARBA00022737"/>
    </source>
</evidence>
<dbReference type="GO" id="GO:0051241">
    <property type="term" value="P:negative regulation of multicellular organismal process"/>
    <property type="evidence" value="ECO:0007669"/>
    <property type="project" value="UniProtKB-ARBA"/>
</dbReference>
<reference evidence="8" key="1">
    <citation type="submission" date="2025-08" db="UniProtKB">
        <authorList>
            <consortium name="Ensembl"/>
        </authorList>
    </citation>
    <scope>IDENTIFICATION</scope>
</reference>
<dbReference type="InterPro" id="IPR013087">
    <property type="entry name" value="Znf_C2H2_type"/>
</dbReference>
<dbReference type="CTD" id="5017"/>
<dbReference type="GO" id="GO:0045596">
    <property type="term" value="P:negative regulation of cell differentiation"/>
    <property type="evidence" value="ECO:0007669"/>
    <property type="project" value="UniProtKB-ARBA"/>
</dbReference>
<dbReference type="FunFam" id="3.30.160.60:FF:001250">
    <property type="entry name" value="putative transcription factor ovo-like protein 3"/>
    <property type="match status" value="1"/>
</dbReference>